<feature type="compositionally biased region" description="Polar residues" evidence="1">
    <location>
        <begin position="430"/>
        <end position="444"/>
    </location>
</feature>
<feature type="compositionally biased region" description="Polar residues" evidence="1">
    <location>
        <begin position="392"/>
        <end position="404"/>
    </location>
</feature>
<feature type="compositionally biased region" description="Polar residues" evidence="1">
    <location>
        <begin position="138"/>
        <end position="166"/>
    </location>
</feature>
<dbReference type="OrthoDB" id="2516950at2759"/>
<feature type="compositionally biased region" description="Polar residues" evidence="1">
    <location>
        <begin position="575"/>
        <end position="592"/>
    </location>
</feature>
<feature type="region of interest" description="Disordered" evidence="1">
    <location>
        <begin position="514"/>
        <end position="543"/>
    </location>
</feature>
<dbReference type="Proteomes" id="UP000037035">
    <property type="component" value="Unassembled WGS sequence"/>
</dbReference>
<feature type="region of interest" description="Disordered" evidence="1">
    <location>
        <begin position="96"/>
        <end position="166"/>
    </location>
</feature>
<feature type="compositionally biased region" description="Polar residues" evidence="1">
    <location>
        <begin position="363"/>
        <end position="382"/>
    </location>
</feature>
<evidence type="ECO:0000256" key="1">
    <source>
        <dbReference type="SAM" id="MobiDB-lite"/>
    </source>
</evidence>
<dbReference type="STRING" id="27349.A0A0L6VQR5"/>
<sequence length="1129" mass="121905">MTNTQEHATVSARFTKPHKQLTPEQKHILEEARAQVEERCQADPAWHAERAWLLGTNDPDGVINHGFLRALVIRGKRIDIPHLFRIIEKGVQRRRKEAIERNQPPQSLEPQATILDPVPQSTRQPLPLPYQDLCKPASPSTRSTSKVPPSSTGGSQVSALRSEPVSPTSISIKLPTVVQDEGQANPGPAEIDGNFLLWAPKEGSNPHTRTPICEDEINQLPPLLTKPFMKLYFTYHCIDAFLQLFKHHNRPLPPSLLSERLRYKLALDQPWEIQTAKFIDGRRTYLESKKNKFPADPGLKTFVVPFVDMGHANQKATQVRERALVQAQIIFLSRFDDSPNLSRLPSLALLSPSPSTAELANTEGPSHSGEPSSTEEPSNTGELVNIGKPSNPGESSNTGGTSATAKPLVSADQQTIHGSEPSAAFDATPAKQSTTPTLDSTATQQTPAVCESMAAPVSTFASESPAFTASPTKQSIVAVESIGTNNSTVAKKITPADHLPVSPRSNRLDSVYTAGLQDDGPGLGNQVEGHSQSPLSPTASLVPPSSIPTARDLINCASVSQGCVRAICPSMSNEPVNRPSQLPSLNIPTSNGPLDCSKSSDTQASPTSAATTAQPADLHTPMVHRGSITTSVLMADNSPPADLPPDPDRHSHSPSSSSSPTARSHPLSSLSQSHLPSQQQQLYRENYQQLQQLPTQQNYQRPSQSLTINTSLATLPDARRAIHPPISGTAVTSITTRPQNHLPASPSSATLPPEISSSVQMTELQLQARQSGELAYLERQYMEYMRVMNQQFSHVMRSECEPSQRQHTQQVYTSRVMLVRDRYNQMMRQTIAKHHAETESYHNRLSVLHPRLSLIVPPHPAGTLGRLPQAASHPVRAIQSNALPPTTITTGLTHLTSREDDGLGMRGTSRERKRTFSSTSVATPQSSGETIPGAPTSSQKRHRGSHAHMSKLLESRTPSSSSSIPPFPPPIPRAICPPPSPADQLAPQNPPSAESDLLSPPASVAPEPADHHGSSIVGPNAESIEEKDDQRLKIPAASPSSLLAPVIAGSGTLAGPVMDESAVELAQSAQDDRAEKEGLHGPHEQATTGRGRDVHLVPASLSLQPTVSCITLPAFSRWPSSEPLQHRRS</sequence>
<feature type="compositionally biased region" description="Low complexity" evidence="1">
    <location>
        <begin position="350"/>
        <end position="360"/>
    </location>
</feature>
<gene>
    <name evidence="2" type="ORF">VP01_11g5</name>
</gene>
<accession>A0A0L6VQR5</accession>
<name>A0A0L6VQR5_9BASI</name>
<feature type="region of interest" description="Disordered" evidence="1">
    <location>
        <begin position="633"/>
        <end position="679"/>
    </location>
</feature>
<feature type="region of interest" description="Disordered" evidence="1">
    <location>
        <begin position="350"/>
        <end position="444"/>
    </location>
</feature>
<dbReference type="EMBL" id="LAVV01002222">
    <property type="protein sequence ID" value="KNZ62982.1"/>
    <property type="molecule type" value="Genomic_DNA"/>
</dbReference>
<feature type="region of interest" description="Disordered" evidence="1">
    <location>
        <begin position="575"/>
        <end position="621"/>
    </location>
</feature>
<organism evidence="2 3">
    <name type="scientific">Puccinia sorghi</name>
    <dbReference type="NCBI Taxonomy" id="27349"/>
    <lineage>
        <taxon>Eukaryota</taxon>
        <taxon>Fungi</taxon>
        <taxon>Dikarya</taxon>
        <taxon>Basidiomycota</taxon>
        <taxon>Pucciniomycotina</taxon>
        <taxon>Pucciniomycetes</taxon>
        <taxon>Pucciniales</taxon>
        <taxon>Pucciniaceae</taxon>
        <taxon>Puccinia</taxon>
    </lineage>
</organism>
<protein>
    <submittedName>
        <fullName evidence="2">Uncharacterized protein</fullName>
    </submittedName>
</protein>
<feature type="region of interest" description="Disordered" evidence="1">
    <location>
        <begin position="1064"/>
        <end position="1092"/>
    </location>
</feature>
<keyword evidence="3" id="KW-1185">Reference proteome</keyword>
<comment type="caution">
    <text evidence="2">The sequence shown here is derived from an EMBL/GenBank/DDBJ whole genome shotgun (WGS) entry which is preliminary data.</text>
</comment>
<feature type="compositionally biased region" description="Polar residues" evidence="1">
    <location>
        <begin position="528"/>
        <end position="539"/>
    </location>
</feature>
<evidence type="ECO:0000313" key="3">
    <source>
        <dbReference type="Proteomes" id="UP000037035"/>
    </source>
</evidence>
<feature type="compositionally biased region" description="Pro residues" evidence="1">
    <location>
        <begin position="965"/>
        <end position="981"/>
    </location>
</feature>
<feature type="compositionally biased region" description="Low complexity" evidence="1">
    <location>
        <begin position="599"/>
        <end position="617"/>
    </location>
</feature>
<reference evidence="2 3" key="1">
    <citation type="submission" date="2015-08" db="EMBL/GenBank/DDBJ databases">
        <title>Next Generation Sequencing and Analysis of the Genome of Puccinia sorghi L Schw, the Causal Agent of Maize Common Rust.</title>
        <authorList>
            <person name="Rochi L."/>
            <person name="Burguener G."/>
            <person name="Darino M."/>
            <person name="Turjanski A."/>
            <person name="Kreff E."/>
            <person name="Dieguez M.J."/>
            <person name="Sacco F."/>
        </authorList>
    </citation>
    <scope>NUCLEOTIDE SEQUENCE [LARGE SCALE GENOMIC DNA]</scope>
    <source>
        <strain evidence="2 3">RO10H11247</strain>
    </source>
</reference>
<feature type="compositionally biased region" description="Low complexity" evidence="1">
    <location>
        <begin position="653"/>
        <end position="679"/>
    </location>
</feature>
<feature type="compositionally biased region" description="Basic residues" evidence="1">
    <location>
        <begin position="939"/>
        <end position="949"/>
    </location>
</feature>
<dbReference type="VEuPathDB" id="FungiDB:VP01_11g5"/>
<evidence type="ECO:0000313" key="2">
    <source>
        <dbReference type="EMBL" id="KNZ62982.1"/>
    </source>
</evidence>
<feature type="compositionally biased region" description="Basic and acidic residues" evidence="1">
    <location>
        <begin position="1070"/>
        <end position="1083"/>
    </location>
</feature>
<feature type="region of interest" description="Disordered" evidence="1">
    <location>
        <begin position="895"/>
        <end position="1019"/>
    </location>
</feature>
<feature type="compositionally biased region" description="Polar residues" evidence="1">
    <location>
        <begin position="916"/>
        <end position="929"/>
    </location>
</feature>
<proteinExistence type="predicted"/>
<dbReference type="AlphaFoldDB" id="A0A0L6VQR5"/>